<dbReference type="EMBL" id="NFLJ01000004">
    <property type="protein sequence ID" value="OUQ36078.1"/>
    <property type="molecule type" value="Genomic_DNA"/>
</dbReference>
<reference evidence="8 9" key="1">
    <citation type="journal article" date="2018" name="BMC Genomics">
        <title>Whole genome sequencing and function prediction of 133 gut anaerobes isolated from chicken caecum in pure cultures.</title>
        <authorList>
            <person name="Medvecky M."/>
            <person name="Cejkova D."/>
            <person name="Polansky O."/>
            <person name="Karasova D."/>
            <person name="Kubasova T."/>
            <person name="Cizek A."/>
            <person name="Rychlik I."/>
        </authorList>
    </citation>
    <scope>NUCLEOTIDE SEQUENCE [LARGE SCALE GENOMIC DNA]</scope>
    <source>
        <strain evidence="8 9">An13</strain>
    </source>
</reference>
<keyword evidence="9" id="KW-1185">Reference proteome</keyword>
<dbReference type="AlphaFoldDB" id="A0A1Y4T1L0"/>
<dbReference type="Pfam" id="PF03601">
    <property type="entry name" value="Cons_hypoth698"/>
    <property type="match status" value="1"/>
</dbReference>
<gene>
    <name evidence="8" type="ORF">B5E75_02045</name>
</gene>
<organism evidence="8 9">
    <name type="scientific">Massilimicrobiota timonensis</name>
    <dbReference type="NCBI Taxonomy" id="1776392"/>
    <lineage>
        <taxon>Bacteria</taxon>
        <taxon>Bacillati</taxon>
        <taxon>Bacillota</taxon>
        <taxon>Erysipelotrichia</taxon>
        <taxon>Erysipelotrichales</taxon>
        <taxon>Erysipelotrichaceae</taxon>
        <taxon>Massilimicrobiota</taxon>
    </lineage>
</organism>
<feature type="transmembrane region" description="Helical" evidence="7">
    <location>
        <begin position="85"/>
        <end position="107"/>
    </location>
</feature>
<dbReference type="InterPro" id="IPR018383">
    <property type="entry name" value="UPF0324_pro"/>
</dbReference>
<feature type="transmembrane region" description="Helical" evidence="7">
    <location>
        <begin position="7"/>
        <end position="25"/>
    </location>
</feature>
<name>A0A1Y4T1L0_9FIRM</name>
<dbReference type="PANTHER" id="PTHR30106">
    <property type="entry name" value="INNER MEMBRANE PROTEIN YEIH-RELATED"/>
    <property type="match status" value="1"/>
</dbReference>
<evidence type="ECO:0000256" key="4">
    <source>
        <dbReference type="ARBA" id="ARBA00022692"/>
    </source>
</evidence>
<feature type="transmembrane region" description="Helical" evidence="7">
    <location>
        <begin position="311"/>
        <end position="334"/>
    </location>
</feature>
<feature type="transmembrane region" description="Helical" evidence="7">
    <location>
        <begin position="214"/>
        <end position="232"/>
    </location>
</feature>
<feature type="transmembrane region" description="Helical" evidence="7">
    <location>
        <begin position="253"/>
        <end position="276"/>
    </location>
</feature>
<feature type="transmembrane region" description="Helical" evidence="7">
    <location>
        <begin position="119"/>
        <end position="140"/>
    </location>
</feature>
<dbReference type="OrthoDB" id="9811391at2"/>
<dbReference type="RefSeq" id="WP_087357133.1">
    <property type="nucleotide sequence ID" value="NZ_NFLJ01000004.1"/>
</dbReference>
<keyword evidence="4 7" id="KW-0812">Transmembrane</keyword>
<sequence>MNKIKEILPGFIVCVIIGLIAQQIAKFFPSIGAALFAIGIGMIAGNTFLNKDIFNVGTKFSESRLLEYSIVLTGLTLQLTDIMGIGFQGVVFIALQMTCTIAICYLIGRRLKFTKKFSLLMCAGNAVCGSSAIGTVSPIVEADSKDKGISITIVNVTGTILMVVLPIVTGLLYHHETLHTSAMIGGTLQSIGQVIASASLVNQEVVEFATIFKIVRIIFVVVVALTYARMNLDENQPLFAKKEGKASKVKAKVPWFVIGFFILSLINSSGFVPVILSAAAKMISTQFEIIALAAIGMRVKFADLMKEGPKAMLYGCLTGTSQVILALIFIALLLG</sequence>
<evidence type="ECO:0000256" key="7">
    <source>
        <dbReference type="SAM" id="Phobius"/>
    </source>
</evidence>
<dbReference type="Proteomes" id="UP000195305">
    <property type="component" value="Unassembled WGS sequence"/>
</dbReference>
<evidence type="ECO:0000256" key="3">
    <source>
        <dbReference type="ARBA" id="ARBA00022475"/>
    </source>
</evidence>
<keyword evidence="5 7" id="KW-1133">Transmembrane helix</keyword>
<evidence type="ECO:0000256" key="2">
    <source>
        <dbReference type="ARBA" id="ARBA00007977"/>
    </source>
</evidence>
<evidence type="ECO:0008006" key="10">
    <source>
        <dbReference type="Google" id="ProtNLM"/>
    </source>
</evidence>
<evidence type="ECO:0000256" key="1">
    <source>
        <dbReference type="ARBA" id="ARBA00004651"/>
    </source>
</evidence>
<feature type="transmembrane region" description="Helical" evidence="7">
    <location>
        <begin position="31"/>
        <end position="49"/>
    </location>
</feature>
<evidence type="ECO:0000256" key="5">
    <source>
        <dbReference type="ARBA" id="ARBA00022989"/>
    </source>
</evidence>
<dbReference type="GO" id="GO:0005886">
    <property type="term" value="C:plasma membrane"/>
    <property type="evidence" value="ECO:0007669"/>
    <property type="project" value="UniProtKB-SubCell"/>
</dbReference>
<protein>
    <recommendedName>
        <fullName evidence="10">Sulfate exporter family transporter</fullName>
    </recommendedName>
</protein>
<feature type="transmembrane region" description="Helical" evidence="7">
    <location>
        <begin position="152"/>
        <end position="173"/>
    </location>
</feature>
<evidence type="ECO:0000313" key="8">
    <source>
        <dbReference type="EMBL" id="OUQ36078.1"/>
    </source>
</evidence>
<comment type="similarity">
    <text evidence="2">Belongs to the UPF0324 family.</text>
</comment>
<proteinExistence type="inferred from homology"/>
<comment type="subcellular location">
    <subcellularLocation>
        <location evidence="1">Cell membrane</location>
        <topology evidence="1">Multi-pass membrane protein</topology>
    </subcellularLocation>
</comment>
<evidence type="ECO:0000256" key="6">
    <source>
        <dbReference type="ARBA" id="ARBA00023136"/>
    </source>
</evidence>
<dbReference type="PANTHER" id="PTHR30106:SF2">
    <property type="entry name" value="UPF0324 INNER MEMBRANE PROTEIN YEIH"/>
    <property type="match status" value="1"/>
</dbReference>
<accession>A0A1Y4T1L0</accession>
<keyword evidence="3" id="KW-1003">Cell membrane</keyword>
<keyword evidence="6 7" id="KW-0472">Membrane</keyword>
<evidence type="ECO:0000313" key="9">
    <source>
        <dbReference type="Proteomes" id="UP000195305"/>
    </source>
</evidence>
<comment type="caution">
    <text evidence="8">The sequence shown here is derived from an EMBL/GenBank/DDBJ whole genome shotgun (WGS) entry which is preliminary data.</text>
</comment>